<feature type="region of interest" description="Disordered" evidence="1">
    <location>
        <begin position="1"/>
        <end position="24"/>
    </location>
</feature>
<feature type="compositionally biased region" description="Polar residues" evidence="1">
    <location>
        <begin position="75"/>
        <end position="87"/>
    </location>
</feature>
<accession>A0AAD1Z653</accession>
<reference evidence="2" key="1">
    <citation type="submission" date="2023-05" db="EMBL/GenBank/DDBJ databases">
        <authorList>
            <person name="Huff M."/>
        </authorList>
    </citation>
    <scope>NUCLEOTIDE SEQUENCE</scope>
</reference>
<feature type="region of interest" description="Disordered" evidence="1">
    <location>
        <begin position="42"/>
        <end position="120"/>
    </location>
</feature>
<dbReference type="Proteomes" id="UP000834106">
    <property type="component" value="Chromosome 6"/>
</dbReference>
<evidence type="ECO:0000313" key="3">
    <source>
        <dbReference type="Proteomes" id="UP000834106"/>
    </source>
</evidence>
<feature type="compositionally biased region" description="Basic and acidic residues" evidence="1">
    <location>
        <begin position="99"/>
        <end position="113"/>
    </location>
</feature>
<evidence type="ECO:0000313" key="2">
    <source>
        <dbReference type="EMBL" id="CAI9763832.1"/>
    </source>
</evidence>
<name>A0AAD1Z653_9LAMI</name>
<organism evidence="2 3">
    <name type="scientific">Fraxinus pennsylvanica</name>
    <dbReference type="NCBI Taxonomy" id="56036"/>
    <lineage>
        <taxon>Eukaryota</taxon>
        <taxon>Viridiplantae</taxon>
        <taxon>Streptophyta</taxon>
        <taxon>Embryophyta</taxon>
        <taxon>Tracheophyta</taxon>
        <taxon>Spermatophyta</taxon>
        <taxon>Magnoliopsida</taxon>
        <taxon>eudicotyledons</taxon>
        <taxon>Gunneridae</taxon>
        <taxon>Pentapetalae</taxon>
        <taxon>asterids</taxon>
        <taxon>lamiids</taxon>
        <taxon>Lamiales</taxon>
        <taxon>Oleaceae</taxon>
        <taxon>Oleeae</taxon>
        <taxon>Fraxinus</taxon>
    </lineage>
</organism>
<gene>
    <name evidence="2" type="ORF">FPE_LOCUS11262</name>
</gene>
<sequence>MNNLGSLKQRGDREINQIQQDDGKGYFPFPIFWMPYKSEEMEHEVDYSGPKQSTKSIKLPDNGDNFKVNGEHTIGNASSRTKESPGNNKAKEINVFMKDSPDKGDKKCPDGRDKKKSHSHPKASNCLLFVCELTHCQEKNTNGSSRSPSPLSDKVKLNLSSNKVNIISSSTEIEKNVIDDNKSKNKTTNKKTIHVMEGKIEYRTDERSRGKVLYGMHQS</sequence>
<evidence type="ECO:0000256" key="1">
    <source>
        <dbReference type="SAM" id="MobiDB-lite"/>
    </source>
</evidence>
<dbReference type="EMBL" id="OU503041">
    <property type="protein sequence ID" value="CAI9763832.1"/>
    <property type="molecule type" value="Genomic_DNA"/>
</dbReference>
<dbReference type="AlphaFoldDB" id="A0AAD1Z653"/>
<protein>
    <submittedName>
        <fullName evidence="2">Uncharacterized protein</fullName>
    </submittedName>
</protein>
<proteinExistence type="predicted"/>
<keyword evidence="3" id="KW-1185">Reference proteome</keyword>